<name>A0A3N0CC99_9ACTN</name>
<dbReference type="Pfam" id="PF18566">
    <property type="entry name" value="Ldi"/>
    <property type="match status" value="1"/>
</dbReference>
<comment type="caution">
    <text evidence="3">The sequence shown here is derived from an EMBL/GenBank/DDBJ whole genome shotgun (WGS) entry which is preliminary data.</text>
</comment>
<sequence>MYAAVLALGALPWLLDLDRSWKVLGAGLAFPGAGFVTALSWSTLWLVLVLVLAGLAGVAWFGSGMVIALPVVWLGSAAAAVAVVDEPERSGYLVALLAVAVVAVSARVGLTRRAGSQDARRDERNRTLASTIGTVRTTRARAVTALAGTAPELTDAQVAALRYAVDLAHQPHDDWSGFDTIDIFQPAAVRYQINQLGWALAVAQSAYAPAFGGYLSSGQRGLIERYLQPEVLGYWKYERAWGHLRWDADPVGRDNIMLTGYYGLNLALYAGNTGDTRYHADGALPFRVTRRRTYPHSADDVRDSLLSNYARYHDGLCLYPCEPNWSYSACNFRGAATLASFDRLEGTGHWPRLRDHFLEKLTSEFTQADGSVVALRSTLTGLPVPFPMPDSVLPKELSPIAPEIAERYWALVREEILTQVDGRWVADLPGVGVDFGNYTKSDMFALGGIYGSAREMGDTEVADAMLALIDELEPHADGPALWYPNRSTLFNATMAMDRLLRPGGWHDAINVPTAAEVLSGPVLDQVPYPEVLVLAASTDGAGISVTVTPGAKSGAESGAGPGRRALAFARLSPGARYAVSTGGDVVAAGDGRATVEIDLTGRLDVALTPVR</sequence>
<reference evidence="3 4" key="1">
    <citation type="submission" date="2018-11" db="EMBL/GenBank/DDBJ databases">
        <authorList>
            <person name="Li F."/>
        </authorList>
    </citation>
    <scope>NUCLEOTIDE SEQUENCE [LARGE SCALE GENOMIC DNA]</scope>
    <source>
        <strain evidence="3 4">Gsoil 097</strain>
    </source>
</reference>
<protein>
    <recommendedName>
        <fullName evidence="2">Linalool dehydratase/isomerase domain-containing protein</fullName>
    </recommendedName>
</protein>
<accession>A0A3N0CC99</accession>
<evidence type="ECO:0000256" key="1">
    <source>
        <dbReference type="SAM" id="Phobius"/>
    </source>
</evidence>
<organism evidence="3 4">
    <name type="scientific">Nocardioides marmoriginsengisoli</name>
    <dbReference type="NCBI Taxonomy" id="661483"/>
    <lineage>
        <taxon>Bacteria</taxon>
        <taxon>Bacillati</taxon>
        <taxon>Actinomycetota</taxon>
        <taxon>Actinomycetes</taxon>
        <taxon>Propionibacteriales</taxon>
        <taxon>Nocardioidaceae</taxon>
        <taxon>Nocardioides</taxon>
    </lineage>
</organism>
<keyword evidence="1" id="KW-0812">Transmembrane</keyword>
<dbReference type="EMBL" id="RJSE01000008">
    <property type="protein sequence ID" value="RNL61077.1"/>
    <property type="molecule type" value="Genomic_DNA"/>
</dbReference>
<evidence type="ECO:0000259" key="2">
    <source>
        <dbReference type="Pfam" id="PF18566"/>
    </source>
</evidence>
<feature type="transmembrane region" description="Helical" evidence="1">
    <location>
        <begin position="90"/>
        <end position="110"/>
    </location>
</feature>
<keyword evidence="1" id="KW-0472">Membrane</keyword>
<feature type="domain" description="Linalool dehydratase/isomerase" evidence="2">
    <location>
        <begin position="190"/>
        <end position="488"/>
    </location>
</feature>
<dbReference type="Proteomes" id="UP000267128">
    <property type="component" value="Unassembled WGS sequence"/>
</dbReference>
<dbReference type="InterPro" id="IPR041411">
    <property type="entry name" value="Ldi"/>
</dbReference>
<gene>
    <name evidence="3" type="ORF">EFK50_16995</name>
</gene>
<evidence type="ECO:0000313" key="4">
    <source>
        <dbReference type="Proteomes" id="UP000267128"/>
    </source>
</evidence>
<keyword evidence="1" id="KW-1133">Transmembrane helix</keyword>
<evidence type="ECO:0000313" key="3">
    <source>
        <dbReference type="EMBL" id="RNL61077.1"/>
    </source>
</evidence>
<dbReference type="AlphaFoldDB" id="A0A3N0CC99"/>
<proteinExistence type="predicted"/>
<keyword evidence="4" id="KW-1185">Reference proteome</keyword>